<gene>
    <name evidence="1" type="ORF">LTS18_004650</name>
</gene>
<evidence type="ECO:0000313" key="2">
    <source>
        <dbReference type="Proteomes" id="UP001186974"/>
    </source>
</evidence>
<organism evidence="1 2">
    <name type="scientific">Coniosporium uncinatum</name>
    <dbReference type="NCBI Taxonomy" id="93489"/>
    <lineage>
        <taxon>Eukaryota</taxon>
        <taxon>Fungi</taxon>
        <taxon>Dikarya</taxon>
        <taxon>Ascomycota</taxon>
        <taxon>Pezizomycotina</taxon>
        <taxon>Dothideomycetes</taxon>
        <taxon>Dothideomycetes incertae sedis</taxon>
        <taxon>Coniosporium</taxon>
    </lineage>
</organism>
<dbReference type="EMBL" id="JAWDJW010001092">
    <property type="protein sequence ID" value="KAK3079519.1"/>
    <property type="molecule type" value="Genomic_DNA"/>
</dbReference>
<comment type="caution">
    <text evidence="1">The sequence shown here is derived from an EMBL/GenBank/DDBJ whole genome shotgun (WGS) entry which is preliminary data.</text>
</comment>
<dbReference type="Proteomes" id="UP001186974">
    <property type="component" value="Unassembled WGS sequence"/>
</dbReference>
<protein>
    <submittedName>
        <fullName evidence="1">Uncharacterized protein</fullName>
    </submittedName>
</protein>
<proteinExistence type="predicted"/>
<sequence>MSQSAALVTLTPQPWAEGLIFGESPRWHAASHTLYISDMIGRKIYTINSSGETTMLQEVENQPNGMHFLDSDTLITSSMFDAKLHRYQISSGKSELYADLSSIMTGYCGDMIIDRSGRVFIDDTGARVLHGESPRPGRLLMVDSVSRKVSSVAEDIVFPNGIGIDRTGGNLYLAATFSYNLFKFSLDADTGALTNKQAIWDTHELASASCKDFNRFCGIDGICMDAKDGMWLSMLGYQMFIRRDKDGKMTHQIEVDGDATACALGGADGKTLYLVVNKVPEGEDLFMAMVGKRTKCSVLTVQVDVGRAEK</sequence>
<evidence type="ECO:0000313" key="1">
    <source>
        <dbReference type="EMBL" id="KAK3079519.1"/>
    </source>
</evidence>
<reference evidence="1" key="1">
    <citation type="submission" date="2024-09" db="EMBL/GenBank/DDBJ databases">
        <title>Black Yeasts Isolated from many extreme environments.</title>
        <authorList>
            <person name="Coleine C."/>
            <person name="Stajich J.E."/>
            <person name="Selbmann L."/>
        </authorList>
    </citation>
    <scope>NUCLEOTIDE SEQUENCE</scope>
    <source>
        <strain evidence="1">CCFEE 5737</strain>
    </source>
</reference>
<name>A0ACC3DSA2_9PEZI</name>
<accession>A0ACC3DSA2</accession>
<keyword evidence="2" id="KW-1185">Reference proteome</keyword>